<dbReference type="Pfam" id="PF17917">
    <property type="entry name" value="RT_RNaseH"/>
    <property type="match status" value="1"/>
</dbReference>
<keyword evidence="8" id="KW-1185">Reference proteome</keyword>
<proteinExistence type="predicted"/>
<keyword evidence="1" id="KW-0808">Transferase</keyword>
<feature type="domain" description="Reverse transcriptase RNase H-like" evidence="7">
    <location>
        <begin position="79"/>
        <end position="127"/>
    </location>
</feature>
<dbReference type="GO" id="GO:0003964">
    <property type="term" value="F:RNA-directed DNA polymerase activity"/>
    <property type="evidence" value="ECO:0007669"/>
    <property type="project" value="UniProtKB-KW"/>
</dbReference>
<evidence type="ECO:0000313" key="8">
    <source>
        <dbReference type="Proteomes" id="UP000050741"/>
    </source>
</evidence>
<dbReference type="PANTHER" id="PTHR34072">
    <property type="entry name" value="ENZYMATIC POLYPROTEIN-RELATED"/>
    <property type="match status" value="1"/>
</dbReference>
<protein>
    <submittedName>
        <fullName evidence="9">RT_RNaseH_2 domain-containing protein</fullName>
    </submittedName>
</protein>
<evidence type="ECO:0000256" key="5">
    <source>
        <dbReference type="ARBA" id="ARBA00022801"/>
    </source>
</evidence>
<accession>A0A183BN85</accession>
<evidence type="ECO:0000259" key="7">
    <source>
        <dbReference type="Pfam" id="PF17917"/>
    </source>
</evidence>
<reference evidence="9" key="2">
    <citation type="submission" date="2016-06" db="UniProtKB">
        <authorList>
            <consortium name="WormBaseParasite"/>
        </authorList>
    </citation>
    <scope>IDENTIFICATION</scope>
</reference>
<evidence type="ECO:0000256" key="3">
    <source>
        <dbReference type="ARBA" id="ARBA00022722"/>
    </source>
</evidence>
<name>A0A183BN85_GLOPA</name>
<evidence type="ECO:0000256" key="1">
    <source>
        <dbReference type="ARBA" id="ARBA00022679"/>
    </source>
</evidence>
<dbReference type="InterPro" id="IPR041373">
    <property type="entry name" value="RT_RNaseH"/>
</dbReference>
<keyword evidence="4" id="KW-0255">Endonuclease</keyword>
<organism evidence="8 9">
    <name type="scientific">Globodera pallida</name>
    <name type="common">Potato cyst nematode worm</name>
    <name type="synonym">Heterodera pallida</name>
    <dbReference type="NCBI Taxonomy" id="36090"/>
    <lineage>
        <taxon>Eukaryota</taxon>
        <taxon>Metazoa</taxon>
        <taxon>Ecdysozoa</taxon>
        <taxon>Nematoda</taxon>
        <taxon>Chromadorea</taxon>
        <taxon>Rhabditida</taxon>
        <taxon>Tylenchina</taxon>
        <taxon>Tylenchomorpha</taxon>
        <taxon>Tylenchoidea</taxon>
        <taxon>Heteroderidae</taxon>
        <taxon>Heteroderinae</taxon>
        <taxon>Globodera</taxon>
    </lineage>
</organism>
<dbReference type="InterPro" id="IPR043502">
    <property type="entry name" value="DNA/RNA_pol_sf"/>
</dbReference>
<evidence type="ECO:0000256" key="6">
    <source>
        <dbReference type="ARBA" id="ARBA00022918"/>
    </source>
</evidence>
<dbReference type="PANTHER" id="PTHR34072:SF52">
    <property type="entry name" value="RIBONUCLEASE H"/>
    <property type="match status" value="1"/>
</dbReference>
<keyword evidence="3" id="KW-0540">Nuclease</keyword>
<dbReference type="WBParaSite" id="GPLIN_000207100">
    <property type="protein sequence ID" value="GPLIN_000207100"/>
    <property type="gene ID" value="GPLIN_000207100"/>
</dbReference>
<keyword evidence="5" id="KW-0378">Hydrolase</keyword>
<evidence type="ECO:0000256" key="4">
    <source>
        <dbReference type="ARBA" id="ARBA00022759"/>
    </source>
</evidence>
<dbReference type="Proteomes" id="UP000050741">
    <property type="component" value="Unassembled WGS sequence"/>
</dbReference>
<dbReference type="AlphaFoldDB" id="A0A183BN85"/>
<keyword evidence="6" id="KW-0695">RNA-directed DNA polymerase</keyword>
<dbReference type="Gene3D" id="3.30.70.270">
    <property type="match status" value="1"/>
</dbReference>
<keyword evidence="2" id="KW-0548">Nucleotidyltransferase</keyword>
<reference evidence="8" key="1">
    <citation type="submission" date="2014-05" db="EMBL/GenBank/DDBJ databases">
        <title>The genome and life-stage specific transcriptomes of Globodera pallida elucidate key aspects of plant parasitism by a cyst nematode.</title>
        <authorList>
            <person name="Cotton J.A."/>
            <person name="Lilley C.J."/>
            <person name="Jones L.M."/>
            <person name="Kikuchi T."/>
            <person name="Reid A.J."/>
            <person name="Thorpe P."/>
            <person name="Tsai I.J."/>
            <person name="Beasley H."/>
            <person name="Blok V."/>
            <person name="Cock P.J.A."/>
            <person name="Van den Akker S.E."/>
            <person name="Holroyd N."/>
            <person name="Hunt M."/>
            <person name="Mantelin S."/>
            <person name="Naghra H."/>
            <person name="Pain A."/>
            <person name="Palomares-Rius J.E."/>
            <person name="Zarowiecki M."/>
            <person name="Berriman M."/>
            <person name="Jones J.T."/>
            <person name="Urwin P.E."/>
        </authorList>
    </citation>
    <scope>NUCLEOTIDE SEQUENCE [LARGE SCALE GENOMIC DNA]</scope>
    <source>
        <strain evidence="8">Lindley</strain>
    </source>
</reference>
<dbReference type="SUPFAM" id="SSF56672">
    <property type="entry name" value="DNA/RNA polymerases"/>
    <property type="match status" value="1"/>
</dbReference>
<dbReference type="InterPro" id="IPR043128">
    <property type="entry name" value="Rev_trsase/Diguanyl_cyclase"/>
</dbReference>
<dbReference type="GO" id="GO:0004519">
    <property type="term" value="F:endonuclease activity"/>
    <property type="evidence" value="ECO:0007669"/>
    <property type="project" value="UniProtKB-KW"/>
</dbReference>
<dbReference type="GO" id="GO:0016787">
    <property type="term" value="F:hydrolase activity"/>
    <property type="evidence" value="ECO:0007669"/>
    <property type="project" value="UniProtKB-KW"/>
</dbReference>
<sequence length="133" mass="15433">MRRHNRGQSLPNADNAVRHEKCHRSLLKSYDRGSLSRIEIIKEMEIPTSVKGVKHVLGKAGFYRRHIENFAMVVEPLLQLTRQGNKCFNSRASRTLSVSERKWPAVQVELSAIVYALREFRPFIFMSDVETTY</sequence>
<evidence type="ECO:0000256" key="2">
    <source>
        <dbReference type="ARBA" id="ARBA00022695"/>
    </source>
</evidence>
<evidence type="ECO:0000313" key="9">
    <source>
        <dbReference type="WBParaSite" id="GPLIN_000207100"/>
    </source>
</evidence>